<dbReference type="Proteomes" id="UP000824260">
    <property type="component" value="Unassembled WGS sequence"/>
</dbReference>
<comment type="caution">
    <text evidence="1">The sequence shown here is derived from an EMBL/GenBank/DDBJ whole genome shotgun (WGS) entry which is preliminary data.</text>
</comment>
<proteinExistence type="predicted"/>
<evidence type="ECO:0000313" key="2">
    <source>
        <dbReference type="Proteomes" id="UP000824260"/>
    </source>
</evidence>
<accession>A0A9D0ZNK4</accession>
<sequence>MECGKLTAKLRDAVPVCFIVDGKEVKRYKNIEIPDEVKKLPFKAFDFNVPLTGAITFKISFEPGVLPEVWPEKRQRKSRAAKAAEAEIPANVTEAIQNALEQAEAEGQPVQDVAEAAMNGAEVRAEANGPEIIITAEDGEETAENAEQEEAPQGYSMALYYHVTGEQRKALVTAVSAFVDAPAVYQNAPTFAYAIGEYRVDKEGTLTGPANEALVTALQAKGFIAE</sequence>
<dbReference type="EMBL" id="DVFZ01000102">
    <property type="protein sequence ID" value="HIQ83531.1"/>
    <property type="molecule type" value="Genomic_DNA"/>
</dbReference>
<dbReference type="AlphaFoldDB" id="A0A9D0ZNK4"/>
<organism evidence="1 2">
    <name type="scientific">Candidatus Pullichristensenella stercorigallinarum</name>
    <dbReference type="NCBI Taxonomy" id="2840909"/>
    <lineage>
        <taxon>Bacteria</taxon>
        <taxon>Bacillati</taxon>
        <taxon>Bacillota</taxon>
        <taxon>Clostridia</taxon>
        <taxon>Candidatus Pullichristensenella</taxon>
    </lineage>
</organism>
<name>A0A9D0ZNK4_9FIRM</name>
<gene>
    <name evidence="1" type="ORF">IAA52_10580</name>
</gene>
<evidence type="ECO:0000313" key="1">
    <source>
        <dbReference type="EMBL" id="HIQ83531.1"/>
    </source>
</evidence>
<protein>
    <submittedName>
        <fullName evidence="1">Uncharacterized protein</fullName>
    </submittedName>
</protein>
<reference evidence="1" key="2">
    <citation type="journal article" date="2021" name="PeerJ">
        <title>Extensive microbial diversity within the chicken gut microbiome revealed by metagenomics and culture.</title>
        <authorList>
            <person name="Gilroy R."/>
            <person name="Ravi A."/>
            <person name="Getino M."/>
            <person name="Pursley I."/>
            <person name="Horton D.L."/>
            <person name="Alikhan N.F."/>
            <person name="Baker D."/>
            <person name="Gharbi K."/>
            <person name="Hall N."/>
            <person name="Watson M."/>
            <person name="Adriaenssens E.M."/>
            <person name="Foster-Nyarko E."/>
            <person name="Jarju S."/>
            <person name="Secka A."/>
            <person name="Antonio M."/>
            <person name="Oren A."/>
            <person name="Chaudhuri R.R."/>
            <person name="La Ragione R."/>
            <person name="Hildebrand F."/>
            <person name="Pallen M.J."/>
        </authorList>
    </citation>
    <scope>NUCLEOTIDE SEQUENCE</scope>
    <source>
        <strain evidence="1">ChiSjej6B24-2974</strain>
    </source>
</reference>
<reference evidence="1" key="1">
    <citation type="submission" date="2020-10" db="EMBL/GenBank/DDBJ databases">
        <authorList>
            <person name="Gilroy R."/>
        </authorList>
    </citation>
    <scope>NUCLEOTIDE SEQUENCE</scope>
    <source>
        <strain evidence="1">ChiSjej6B24-2974</strain>
    </source>
</reference>